<evidence type="ECO:0000256" key="3">
    <source>
        <dbReference type="ARBA" id="ARBA00015552"/>
    </source>
</evidence>
<dbReference type="OrthoDB" id="8594221at2"/>
<dbReference type="GO" id="GO:0017111">
    <property type="term" value="F:ribonucleoside triphosphate phosphatase activity"/>
    <property type="evidence" value="ECO:0007669"/>
    <property type="project" value="InterPro"/>
</dbReference>
<dbReference type="InterPro" id="IPR015797">
    <property type="entry name" value="NUDIX_hydrolase-like_dom_sf"/>
</dbReference>
<keyword evidence="4 6" id="KW-0378">Hydrolase</keyword>
<evidence type="ECO:0000313" key="7">
    <source>
        <dbReference type="EMBL" id="VVG74009.1"/>
    </source>
</evidence>
<dbReference type="Proteomes" id="UP000364291">
    <property type="component" value="Unassembled WGS sequence"/>
</dbReference>
<comment type="cofactor">
    <cofactor evidence="4">
        <name>Mg(2+)</name>
        <dbReference type="ChEBI" id="CHEBI:18420"/>
    </cofactor>
</comment>
<keyword evidence="4" id="KW-0460">Magnesium</keyword>
<dbReference type="EMBL" id="RWHX01000045">
    <property type="protein sequence ID" value="RSK76768.1"/>
    <property type="molecule type" value="Genomic_DNA"/>
</dbReference>
<sequence length="158" mass="17587">MNARWKPNVTVAAVVERDGRFLFVEEQKRAGLLINQPAGHLEPGESILDAVRREVLEETAHPFEPQHLLGIYLAPGPDDIAYLRFAFTGTLGAFDASRTLDDGIVGTLWLTPDEVRAQRARHRSPILERCMDDYLRGVRYDLAILQTHPAVTGGQGNT</sequence>
<feature type="domain" description="Nudix hydrolase" evidence="5">
    <location>
        <begin position="4"/>
        <end position="132"/>
    </location>
</feature>
<dbReference type="EC" id="3.6.1.-" evidence="4"/>
<dbReference type="RefSeq" id="WP_042114660.1">
    <property type="nucleotide sequence ID" value="NZ_CABPSX010000014.1"/>
</dbReference>
<dbReference type="Proteomes" id="UP000270216">
    <property type="component" value="Unassembled WGS sequence"/>
</dbReference>
<evidence type="ECO:0000313" key="9">
    <source>
        <dbReference type="Proteomes" id="UP000364291"/>
    </source>
</evidence>
<evidence type="ECO:0000313" key="8">
    <source>
        <dbReference type="Proteomes" id="UP000270216"/>
    </source>
</evidence>
<dbReference type="CDD" id="cd03675">
    <property type="entry name" value="NUDIX_Hydrolase"/>
    <property type="match status" value="1"/>
</dbReference>
<dbReference type="GO" id="GO:0004787">
    <property type="term" value="F:thiamine diphosphate phosphatase activity"/>
    <property type="evidence" value="ECO:0007669"/>
    <property type="project" value="InterPro"/>
</dbReference>
<evidence type="ECO:0000256" key="1">
    <source>
        <dbReference type="ARBA" id="ARBA00007608"/>
    </source>
</evidence>
<organism evidence="7 9">
    <name type="scientific">Pandoraea apista</name>
    <dbReference type="NCBI Taxonomy" id="93218"/>
    <lineage>
        <taxon>Bacteria</taxon>
        <taxon>Pseudomonadati</taxon>
        <taxon>Pseudomonadota</taxon>
        <taxon>Betaproteobacteria</taxon>
        <taxon>Burkholderiales</taxon>
        <taxon>Burkholderiaceae</taxon>
        <taxon>Pandoraea</taxon>
    </lineage>
</organism>
<accession>A0A0B5FDR2</accession>
<dbReference type="GeneID" id="47016254"/>
<dbReference type="EMBL" id="CABPSX010000014">
    <property type="protein sequence ID" value="VVG74009.1"/>
    <property type="molecule type" value="Genomic_DNA"/>
</dbReference>
<comment type="subunit">
    <text evidence="2 4">Monomer.</text>
</comment>
<keyword evidence="8" id="KW-1185">Reference proteome</keyword>
<dbReference type="PROSITE" id="PS51462">
    <property type="entry name" value="NUDIX"/>
    <property type="match status" value="1"/>
</dbReference>
<name>A0A0B5FDR2_9BURK</name>
<reference evidence="6 8" key="1">
    <citation type="submission" date="2018-12" db="EMBL/GenBank/DDBJ databases">
        <title>Whole genome sequence of a Pandoraea apista isolate from a patient with cystic fibrosis.</title>
        <authorList>
            <person name="Kenna D.T."/>
            <person name="Turton J.F."/>
        </authorList>
    </citation>
    <scope>NUCLEOTIDE SEQUENCE [LARGE SCALE GENOMIC DNA]</scope>
    <source>
        <strain evidence="6 8">Pa13324</strain>
    </source>
</reference>
<dbReference type="Gene3D" id="3.90.79.10">
    <property type="entry name" value="Nucleoside Triphosphate Pyrophosphohydrolase"/>
    <property type="match status" value="1"/>
</dbReference>
<comment type="similarity">
    <text evidence="1 4">Belongs to the Nudix hydrolase family. NudJ subfamily.</text>
</comment>
<evidence type="ECO:0000256" key="2">
    <source>
        <dbReference type="ARBA" id="ARBA00011245"/>
    </source>
</evidence>
<dbReference type="SUPFAM" id="SSF55811">
    <property type="entry name" value="Nudix"/>
    <property type="match status" value="1"/>
</dbReference>
<dbReference type="Pfam" id="PF00293">
    <property type="entry name" value="NUDIX"/>
    <property type="match status" value="1"/>
</dbReference>
<dbReference type="InterPro" id="IPR000086">
    <property type="entry name" value="NUDIX_hydrolase_dom"/>
</dbReference>
<dbReference type="GO" id="GO:0017110">
    <property type="term" value="F:nucleoside diphosphate phosphatase activity"/>
    <property type="evidence" value="ECO:0007669"/>
    <property type="project" value="InterPro"/>
</dbReference>
<evidence type="ECO:0000256" key="4">
    <source>
        <dbReference type="RuleBase" id="RU364043"/>
    </source>
</evidence>
<dbReference type="KEGG" id="papi:SG18_13180"/>
<evidence type="ECO:0000259" key="5">
    <source>
        <dbReference type="PROSITE" id="PS51462"/>
    </source>
</evidence>
<dbReference type="STRING" id="93218.XM39_13375"/>
<dbReference type="PANTHER" id="PTHR43222:SF11">
    <property type="entry name" value="PHOSPHATASE NUDJ"/>
    <property type="match status" value="1"/>
</dbReference>
<evidence type="ECO:0000313" key="6">
    <source>
        <dbReference type="EMBL" id="RSK76768.1"/>
    </source>
</evidence>
<dbReference type="InterPro" id="IPR033713">
    <property type="entry name" value="NudJ"/>
</dbReference>
<reference evidence="7 9" key="2">
    <citation type="submission" date="2019-08" db="EMBL/GenBank/DDBJ databases">
        <authorList>
            <person name="Peeters C."/>
        </authorList>
    </citation>
    <scope>NUCLEOTIDE SEQUENCE [LARGE SCALE GENOMIC DNA]</scope>
    <source>
        <strain evidence="7 9">LMG 18089</strain>
    </source>
</reference>
<gene>
    <name evidence="4" type="primary">nudJ</name>
    <name evidence="6" type="ORF">EJE83_20105</name>
    <name evidence="7" type="ORF">PAP18089_05020</name>
</gene>
<proteinExistence type="inferred from homology"/>
<dbReference type="AlphaFoldDB" id="A0A0B5FDR2"/>
<dbReference type="PANTHER" id="PTHR43222">
    <property type="entry name" value="NUDIX HYDROLASE 23"/>
    <property type="match status" value="1"/>
</dbReference>
<protein>
    <recommendedName>
        <fullName evidence="3 4">Phosphatase NudJ</fullName>
        <ecNumber evidence="4">3.6.1.-</ecNumber>
    </recommendedName>
</protein>